<dbReference type="EMBL" id="JAYMYR010000004">
    <property type="protein sequence ID" value="KAK7367767.1"/>
    <property type="molecule type" value="Genomic_DNA"/>
</dbReference>
<feature type="compositionally biased region" description="Polar residues" evidence="1">
    <location>
        <begin position="920"/>
        <end position="930"/>
    </location>
</feature>
<feature type="region of interest" description="Disordered" evidence="1">
    <location>
        <begin position="1311"/>
        <end position="1330"/>
    </location>
</feature>
<feature type="region of interest" description="Disordered" evidence="1">
    <location>
        <begin position="893"/>
        <end position="930"/>
    </location>
</feature>
<feature type="compositionally biased region" description="Polar residues" evidence="1">
    <location>
        <begin position="1343"/>
        <end position="1355"/>
    </location>
</feature>
<organism evidence="3 4">
    <name type="scientific">Phaseolus coccineus</name>
    <name type="common">Scarlet runner bean</name>
    <name type="synonym">Phaseolus multiflorus</name>
    <dbReference type="NCBI Taxonomy" id="3886"/>
    <lineage>
        <taxon>Eukaryota</taxon>
        <taxon>Viridiplantae</taxon>
        <taxon>Streptophyta</taxon>
        <taxon>Embryophyta</taxon>
        <taxon>Tracheophyta</taxon>
        <taxon>Spermatophyta</taxon>
        <taxon>Magnoliopsida</taxon>
        <taxon>eudicotyledons</taxon>
        <taxon>Gunneridae</taxon>
        <taxon>Pentapetalae</taxon>
        <taxon>rosids</taxon>
        <taxon>fabids</taxon>
        <taxon>Fabales</taxon>
        <taxon>Fabaceae</taxon>
        <taxon>Papilionoideae</taxon>
        <taxon>50 kb inversion clade</taxon>
        <taxon>NPAAA clade</taxon>
        <taxon>indigoferoid/millettioid clade</taxon>
        <taxon>Phaseoleae</taxon>
        <taxon>Phaseolus</taxon>
    </lineage>
</organism>
<evidence type="ECO:0000256" key="1">
    <source>
        <dbReference type="SAM" id="MobiDB-lite"/>
    </source>
</evidence>
<feature type="region of interest" description="Disordered" evidence="1">
    <location>
        <begin position="839"/>
        <end position="877"/>
    </location>
</feature>
<feature type="domain" description="Agenet" evidence="2">
    <location>
        <begin position="1762"/>
        <end position="1826"/>
    </location>
</feature>
<dbReference type="PANTHER" id="PTHR48429">
    <property type="entry name" value="AGENET DOMAIN-CONTAINING PROTEIN"/>
    <property type="match status" value="1"/>
</dbReference>
<proteinExistence type="predicted"/>
<feature type="region of interest" description="Disordered" evidence="1">
    <location>
        <begin position="2089"/>
        <end position="2108"/>
    </location>
</feature>
<sequence>MTVRLGNRDSPMDYDDNDFQNQNLHLAGEGSAKFPPVLRPYALPKFDFDENLQANLRFDSLVETEVFLGIESNEDSQWIDAFSRGGSGIEFSSTAAESCSISRHGNVWSEATSSESVEMLLKSVGQEDYIPRQTVIQESDACDELACLAKQMDTNPKFEDRNEFKDSISDVHPSGGTHASFSGLKEDVGMDKSEDRLSQGHEGELSFDGTSSNPELSDIHGNNDLPMSEGSLTLHTDGTNNNSSQREVEIVDDDSLHIKTQGDSSAVQTNFAESSIKNMHDEKRGPIQEQTNSQDLESSLMDKAVVVDTQTQDGDAVGGDADHLDKSLHSIPSVMTLEGGDVVVGLETGLGSLESSRRMESVAVSDLQKAEKSSEDGDQSQNNAREDVTLLKDVVMDDQSVPNSHGLPEISIKDDLISEGQVVEGSSSNCENFPNMQQNMDFTKIIYPESSVTKEVELLNTSDNVNTVILSSKVEASMLSTEENNISNTSEGNGGNSVGFTNSSVTNLSTKASILGESTQLFINNEPGSQNEYGKSEQVVFVNDQDQLLNTGNHVDTDILSSKPEASVFTAEETNISIISEGISDNRVGGFSSSGVMAVSTKSSILGDSTQMCVSNQPDRQNDHEKCNQLVSVDDQDSKRVPSDSSHMHCDVDQSHLVDKGVVLSRLSESSMETELMTSTVSTNAILVNKSVSQVVLQNSSLTLHETDIPPSGKVVSSHEVTSHNDFQGIASVGYSSAEGNGEPSGKDAEEAGPSTIIGSSETAPCPVVTGTEKSHSSDFSSELLRGSDTQHNLGTNGAVKIGEPQGTENSKVIQECAKEISIPQVLCASLGNQSEGVAVSSIKDDKETKQENPDKPSSEKLDDIAPGNQDSISSVSVSDSCIDLRETGCGSFPANSTCDPSSTLGSPSKTEKDKKQVEASANQNTQVSEMINGSAKNTLSTAQDLKENNASKDEKSSTPEVNSVIDLSKDVAHVNTEDVDKMQSIPLTETVKKSSGFPTSGIGPSKTKTVRKSSHGSPQVSDVGAVHNASKATPERKTRRVSNKNTGKESSRRGSHAKDTTLARQSDRGDKPTKVALSPSPGFQMMQSNEVQQYGHIEPNSTKSFALVNTSTSSLPDLNTSASPPVLFHQPFTDLQQVQLRAQIFVYGALIQGTVPDEAYMISAFGGSDGGRSLWENAWRACMERQHGQKSHPANPETPLQPRSVARNSDLPPKQSAVQGKVISSPLGRTNSKATPPIVNPLIPLSSPLWSLSTLGLGSNSLQSSALARDSVVDYPQAITPLHPYQTTPVRNFLGPNTPWISQTPLRGPWIASPTPAPDNSTHISASPVSDTIKLGPIKASQPPSSSIKNVTSGLPTSSAGLQSIFAGTSSLLDANNMAVSPAQHSSDPKPKKRKKVVVSEDFGQRALQSLAPAVGSRTSTSVAVVAPVGNVPISTVEKSVVSISLADQSKNDQNVEKRIMSDEALMKVKEARGHAEEASALSTAAVNHSLELWNQLDKHKNSGLMPDIEAKLASAAVAAAAAAAIAKAAAAAANVASNAALQAKLMADEALLSSGYDNSIQSNQISLSDGANNLGKATPASILNGASGTNSPGSIIVAAKEAVKRRVEAASAATKRAENMDAIVKAAELAAEAVSQAGKIVSMGDPLTLSQLVEAGPEGCLKSTRESSQQFGKFKDITRDTVNIDKVIDIPETSYAQNRDILSGGGISSSIKINEKKSRGPKGHKVISDLIKTVDGVHVSNSETEAPFSASNGFEGLDRSSIKEGLLIEVFKDDEGFKAAWFTANILSLKDSKAYVCYTSLVAAEGAGPLKEWVSLESDGDKHPRTRTARPLTALQYEGTRKRRRAAMGDYAWSVGDRVDAWLQESWREGVVTEKNKKDETFTVHFPACGETLVVRAWHLRPSLVWKDGKWIESSKVGANDSSTQEGDTPQEKRPKLGSHAVEAKGKDKMSKSIDAVESVKPDQMTLLNLTEKDKVFNIGKNSKNQNKLDAHRMARNGLQKEGSKVIFGVPKPGKKRKFMEVSKHYVAHESRKTNDISDSVKLANFLMPPSSGPRGGKNGSKEKHGADSKAKTSNTERMKDYSNHLKNASQGESKVERAPHSASDGATQAPILFSSLVTSVDALPAKRASSSRASKGKLAPARDKMGKVDTDKALNDNPIKSASDFVEPRRSNRRIQPTSRLLEGLQSSLIISKIPSVSHNRNTKG</sequence>
<feature type="region of interest" description="Disordered" evidence="1">
    <location>
        <begin position="1336"/>
        <end position="1355"/>
    </location>
</feature>
<feature type="compositionally biased region" description="Basic and acidic residues" evidence="1">
    <location>
        <begin position="2143"/>
        <end position="2157"/>
    </location>
</feature>
<gene>
    <name evidence="3" type="ORF">VNO80_09785</name>
</gene>
<feature type="region of interest" description="Disordered" evidence="1">
    <location>
        <begin position="733"/>
        <end position="807"/>
    </location>
</feature>
<evidence type="ECO:0000259" key="2">
    <source>
        <dbReference type="SMART" id="SM00743"/>
    </source>
</evidence>
<feature type="compositionally biased region" description="Polar residues" evidence="1">
    <location>
        <begin position="230"/>
        <end position="245"/>
    </location>
</feature>
<dbReference type="PANTHER" id="PTHR48429:SF1">
    <property type="entry name" value="AGENET DOMAIN-CONTAINING PROTEIN"/>
    <property type="match status" value="1"/>
</dbReference>
<feature type="compositionally biased region" description="Basic and acidic residues" evidence="1">
    <location>
        <begin position="2062"/>
        <end position="2083"/>
    </location>
</feature>
<feature type="region of interest" description="Disordered" evidence="1">
    <location>
        <begin position="986"/>
        <end position="1083"/>
    </location>
</feature>
<feature type="region of interest" description="Disordered" evidence="1">
    <location>
        <begin position="354"/>
        <end position="384"/>
    </location>
</feature>
<dbReference type="InterPro" id="IPR055274">
    <property type="entry name" value="SWO1"/>
</dbReference>
<dbReference type="InterPro" id="IPR008395">
    <property type="entry name" value="Agenet-like_dom"/>
</dbReference>
<feature type="domain" description="Agenet" evidence="2">
    <location>
        <begin position="1853"/>
        <end position="1910"/>
    </location>
</feature>
<keyword evidence="4" id="KW-1185">Reference proteome</keyword>
<feature type="compositionally biased region" description="Basic and acidic residues" evidence="1">
    <location>
        <begin position="1"/>
        <end position="11"/>
    </location>
</feature>
<protein>
    <recommendedName>
        <fullName evidence="2">Agenet domain-containing protein</fullName>
    </recommendedName>
</protein>
<dbReference type="SMART" id="SM00743">
    <property type="entry name" value="Agenet"/>
    <property type="match status" value="2"/>
</dbReference>
<dbReference type="Proteomes" id="UP001374584">
    <property type="component" value="Unassembled WGS sequence"/>
</dbReference>
<reference evidence="3 4" key="1">
    <citation type="submission" date="2024-01" db="EMBL/GenBank/DDBJ databases">
        <title>The genomes of 5 underutilized Papilionoideae crops provide insights into root nodulation and disease resistanc.</title>
        <authorList>
            <person name="Jiang F."/>
        </authorList>
    </citation>
    <scope>NUCLEOTIDE SEQUENCE [LARGE SCALE GENOMIC DNA]</scope>
    <source>
        <strain evidence="3">JINMINGXINNONG_FW02</strain>
        <tissue evidence="3">Leaves</tissue>
    </source>
</reference>
<feature type="compositionally biased region" description="Polar residues" evidence="1">
    <location>
        <begin position="1319"/>
        <end position="1330"/>
    </location>
</feature>
<feature type="compositionally biased region" description="Basic and acidic residues" evidence="1">
    <location>
        <begin position="843"/>
        <end position="864"/>
    </location>
</feature>
<feature type="compositionally biased region" description="Basic and acidic residues" evidence="1">
    <location>
        <begin position="1944"/>
        <end position="1954"/>
    </location>
</feature>
<feature type="compositionally biased region" description="Basic and acidic residues" evidence="1">
    <location>
        <begin position="184"/>
        <end position="204"/>
    </location>
</feature>
<dbReference type="InterPro" id="IPR014002">
    <property type="entry name" value="Agenet_dom_plant"/>
</dbReference>
<feature type="region of interest" description="Disordered" evidence="1">
    <location>
        <begin position="166"/>
        <end position="246"/>
    </location>
</feature>
<name>A0AAN9N7C3_PHACN</name>
<feature type="region of interest" description="Disordered" evidence="1">
    <location>
        <begin position="2042"/>
        <end position="2083"/>
    </location>
</feature>
<feature type="region of interest" description="Disordered" evidence="1">
    <location>
        <begin position="1"/>
        <end position="22"/>
    </location>
</feature>
<feature type="region of interest" description="Disordered" evidence="1">
    <location>
        <begin position="2127"/>
        <end position="2183"/>
    </location>
</feature>
<evidence type="ECO:0000313" key="4">
    <source>
        <dbReference type="Proteomes" id="UP001374584"/>
    </source>
</evidence>
<feature type="compositionally biased region" description="Basic and acidic residues" evidence="1">
    <location>
        <begin position="1047"/>
        <end position="1074"/>
    </location>
</feature>
<evidence type="ECO:0000313" key="3">
    <source>
        <dbReference type="EMBL" id="KAK7367767.1"/>
    </source>
</evidence>
<feature type="compositionally biased region" description="Polar residues" evidence="1">
    <location>
        <begin position="894"/>
        <end position="909"/>
    </location>
</feature>
<feature type="region of interest" description="Disordered" evidence="1">
    <location>
        <begin position="1186"/>
        <end position="1236"/>
    </location>
</feature>
<comment type="caution">
    <text evidence="3">The sequence shown here is derived from an EMBL/GenBank/DDBJ whole genome shotgun (WGS) entry which is preliminary data.</text>
</comment>
<dbReference type="Pfam" id="PF05641">
    <property type="entry name" value="Agenet"/>
    <property type="match status" value="1"/>
</dbReference>
<accession>A0AAN9N7C3</accession>
<feature type="region of interest" description="Disordered" evidence="1">
    <location>
        <begin position="1918"/>
        <end position="1956"/>
    </location>
</feature>